<dbReference type="EMBL" id="CP032157">
    <property type="protein sequence ID" value="AXY75209.1"/>
    <property type="molecule type" value="Genomic_DNA"/>
</dbReference>
<reference evidence="1 2" key="1">
    <citation type="submission" date="2018-09" db="EMBL/GenBank/DDBJ databases">
        <title>Genome sequencing of strain 6GH32-13.</title>
        <authorList>
            <person name="Weon H.-Y."/>
            <person name="Heo J."/>
            <person name="Kwon S.-W."/>
        </authorList>
    </citation>
    <scope>NUCLEOTIDE SEQUENCE [LARGE SCALE GENOMIC DNA]</scope>
    <source>
        <strain evidence="1 2">5GH32-13</strain>
    </source>
</reference>
<gene>
    <name evidence="1" type="ORF">D3H65_14995</name>
</gene>
<keyword evidence="2" id="KW-1185">Reference proteome</keyword>
<dbReference type="AlphaFoldDB" id="A0A3B7MPF7"/>
<name>A0A3B7MPF7_9BACT</name>
<sequence>MKMNRYALYTGFIIASCLAIWGCQPSPEPMASTYKFIEPSYDNIELEPQGDSLHFALDTSSYNEIRTFNYFTHKGKPYIGLFDKRARNLVVYDFTTQQLVDKIHLKRRFAKGYTYVVNFDSIFVVNDKQLFLQDTANSIKDTIDLFEAQNAKAIINNETPAVLRNNVLYTGVQPINMESSIKAQRRWNVVCGFDLSNNTKKLYYQLPALYWKDLYGYSFLEYSYCINDRGNFVFSFPADTNIYETNLADLNNAYYAKSKFQSGPILPVSQNAIDSGESRREYYLRDAYGTIYYDPYQKRYLRFAKQKITKANYLAKKKERERSLIILNEDFKVIGESALSDELAAFKSIFFTPDGGIYIRTKSEDEQAIHFARLEYSDKQHHAGQLTLNKPLPPK</sequence>
<protein>
    <submittedName>
        <fullName evidence="1">DUF4221 domain-containing protein</fullName>
    </submittedName>
</protein>
<accession>A0A3B7MPF7</accession>
<dbReference type="KEGG" id="pseg:D3H65_14995"/>
<proteinExistence type="predicted"/>
<dbReference type="Pfam" id="PF13970">
    <property type="entry name" value="DUF4221"/>
    <property type="match status" value="1"/>
</dbReference>
<dbReference type="InterPro" id="IPR025316">
    <property type="entry name" value="DUF4221"/>
</dbReference>
<evidence type="ECO:0000313" key="2">
    <source>
        <dbReference type="Proteomes" id="UP000263900"/>
    </source>
</evidence>
<dbReference type="Proteomes" id="UP000263900">
    <property type="component" value="Chromosome"/>
</dbReference>
<organism evidence="1 2">
    <name type="scientific">Paraflavitalea soli</name>
    <dbReference type="NCBI Taxonomy" id="2315862"/>
    <lineage>
        <taxon>Bacteria</taxon>
        <taxon>Pseudomonadati</taxon>
        <taxon>Bacteroidota</taxon>
        <taxon>Chitinophagia</taxon>
        <taxon>Chitinophagales</taxon>
        <taxon>Chitinophagaceae</taxon>
        <taxon>Paraflavitalea</taxon>
    </lineage>
</organism>
<dbReference type="OrthoDB" id="658926at2"/>
<evidence type="ECO:0000313" key="1">
    <source>
        <dbReference type="EMBL" id="AXY75209.1"/>
    </source>
</evidence>
<dbReference type="PROSITE" id="PS51257">
    <property type="entry name" value="PROKAR_LIPOPROTEIN"/>
    <property type="match status" value="1"/>
</dbReference>